<reference evidence="1" key="1">
    <citation type="submission" date="2015-05" db="UniProtKB">
        <authorList>
            <consortium name="EnsemblMetazoa"/>
        </authorList>
    </citation>
    <scope>IDENTIFICATION</scope>
</reference>
<dbReference type="HOGENOM" id="CLU_2295074_0_0_1"/>
<dbReference type="EnsemblMetazoa" id="RPRC002373-RA">
    <property type="protein sequence ID" value="RPRC002373-PA"/>
    <property type="gene ID" value="RPRC002373"/>
</dbReference>
<dbReference type="InParanoid" id="T1HEA1"/>
<evidence type="ECO:0000313" key="2">
    <source>
        <dbReference type="Proteomes" id="UP000015103"/>
    </source>
</evidence>
<dbReference type="Proteomes" id="UP000015103">
    <property type="component" value="Unassembled WGS sequence"/>
</dbReference>
<evidence type="ECO:0000313" key="1">
    <source>
        <dbReference type="EnsemblMetazoa" id="RPRC002373-PA"/>
    </source>
</evidence>
<dbReference type="EMBL" id="ACPB03002044">
    <property type="status" value="NOT_ANNOTATED_CDS"/>
    <property type="molecule type" value="Genomic_DNA"/>
</dbReference>
<proteinExistence type="predicted"/>
<name>T1HEA1_RHOPR</name>
<sequence length="101" mass="11831">MASTLLAKVFILFYLLFSRTFILQQRKVEKERVKLLLVAVESTYLKLEIDYSYCLDFAHPVLQRCCGRVETWRYLAISKQFAKANQFAPFQGFQPQAVDQT</sequence>
<protein>
    <submittedName>
        <fullName evidence="1">Uncharacterized protein</fullName>
    </submittedName>
</protein>
<dbReference type="AlphaFoldDB" id="T1HEA1"/>
<dbReference type="VEuPathDB" id="VectorBase:RPRC002373"/>
<organism evidence="1 2">
    <name type="scientific">Rhodnius prolixus</name>
    <name type="common">Triatomid bug</name>
    <dbReference type="NCBI Taxonomy" id="13249"/>
    <lineage>
        <taxon>Eukaryota</taxon>
        <taxon>Metazoa</taxon>
        <taxon>Ecdysozoa</taxon>
        <taxon>Arthropoda</taxon>
        <taxon>Hexapoda</taxon>
        <taxon>Insecta</taxon>
        <taxon>Pterygota</taxon>
        <taxon>Neoptera</taxon>
        <taxon>Paraneoptera</taxon>
        <taxon>Hemiptera</taxon>
        <taxon>Heteroptera</taxon>
        <taxon>Panheteroptera</taxon>
        <taxon>Cimicomorpha</taxon>
        <taxon>Reduviidae</taxon>
        <taxon>Triatominae</taxon>
        <taxon>Rhodnius</taxon>
    </lineage>
</organism>
<keyword evidence="2" id="KW-1185">Reference proteome</keyword>
<accession>T1HEA1</accession>